<dbReference type="InterPro" id="IPR029767">
    <property type="entry name" value="WecB-like"/>
</dbReference>
<organism evidence="2 3">
    <name type="scientific">Halosolutus amylolyticus</name>
    <dbReference type="NCBI Taxonomy" id="2932267"/>
    <lineage>
        <taxon>Archaea</taxon>
        <taxon>Methanobacteriati</taxon>
        <taxon>Methanobacteriota</taxon>
        <taxon>Stenosarchaea group</taxon>
        <taxon>Halobacteria</taxon>
        <taxon>Halobacteriales</taxon>
        <taxon>Natrialbaceae</taxon>
        <taxon>Halosolutus</taxon>
    </lineage>
</organism>
<gene>
    <name evidence="2" type="primary">wecB</name>
    <name evidence="2" type="ORF">ACFO5R_09865</name>
</gene>
<evidence type="ECO:0000259" key="1">
    <source>
        <dbReference type="Pfam" id="PF02350"/>
    </source>
</evidence>
<dbReference type="Pfam" id="PF02350">
    <property type="entry name" value="Epimerase_2"/>
    <property type="match status" value="1"/>
</dbReference>
<feature type="domain" description="UDP-N-acetylglucosamine 2-epimerase" evidence="1">
    <location>
        <begin position="28"/>
        <end position="359"/>
    </location>
</feature>
<dbReference type="InterPro" id="IPR003331">
    <property type="entry name" value="UDP_GlcNAc_Epimerase_2_dom"/>
</dbReference>
<dbReference type="CDD" id="cd03786">
    <property type="entry name" value="GTB_UDP-GlcNAc_2-Epimerase"/>
    <property type="match status" value="1"/>
</dbReference>
<accession>A0ABD5PP43</accession>
<dbReference type="EMBL" id="JBHSFA010000005">
    <property type="protein sequence ID" value="MFC4542233.1"/>
    <property type="molecule type" value="Genomic_DNA"/>
</dbReference>
<evidence type="ECO:0000313" key="2">
    <source>
        <dbReference type="EMBL" id="MFC4542233.1"/>
    </source>
</evidence>
<dbReference type="PANTHER" id="PTHR43174:SF1">
    <property type="entry name" value="UDP-N-ACETYLGLUCOSAMINE 2-EPIMERASE"/>
    <property type="match status" value="1"/>
</dbReference>
<keyword evidence="3" id="KW-1185">Reference proteome</keyword>
<evidence type="ECO:0000313" key="3">
    <source>
        <dbReference type="Proteomes" id="UP001595898"/>
    </source>
</evidence>
<comment type="caution">
    <text evidence="2">The sequence shown here is derived from an EMBL/GenBank/DDBJ whole genome shotgun (WGS) entry which is preliminary data.</text>
</comment>
<dbReference type="EC" id="5.1.3.14" evidence="2"/>
<dbReference type="GO" id="GO:0008761">
    <property type="term" value="F:UDP-N-acetylglucosamine 2-epimerase activity"/>
    <property type="evidence" value="ECO:0007669"/>
    <property type="project" value="UniProtKB-EC"/>
</dbReference>
<dbReference type="PANTHER" id="PTHR43174">
    <property type="entry name" value="UDP-N-ACETYLGLUCOSAMINE 2-EPIMERASE"/>
    <property type="match status" value="1"/>
</dbReference>
<dbReference type="Proteomes" id="UP001595898">
    <property type="component" value="Unassembled WGS sequence"/>
</dbReference>
<dbReference type="SUPFAM" id="SSF53756">
    <property type="entry name" value="UDP-Glycosyltransferase/glycogen phosphorylase"/>
    <property type="match status" value="1"/>
</dbReference>
<reference evidence="2 3" key="1">
    <citation type="journal article" date="2019" name="Int. J. Syst. Evol. Microbiol.">
        <title>The Global Catalogue of Microorganisms (GCM) 10K type strain sequencing project: providing services to taxonomists for standard genome sequencing and annotation.</title>
        <authorList>
            <consortium name="The Broad Institute Genomics Platform"/>
            <consortium name="The Broad Institute Genome Sequencing Center for Infectious Disease"/>
            <person name="Wu L."/>
            <person name="Ma J."/>
        </authorList>
    </citation>
    <scope>NUCLEOTIDE SEQUENCE [LARGE SCALE GENOMIC DNA]</scope>
    <source>
        <strain evidence="2 3">WLHS5</strain>
    </source>
</reference>
<dbReference type="Gene3D" id="3.40.50.2000">
    <property type="entry name" value="Glycogen Phosphorylase B"/>
    <property type="match status" value="2"/>
</dbReference>
<name>A0ABD5PP43_9EURY</name>
<keyword evidence="2" id="KW-0413">Isomerase</keyword>
<dbReference type="RefSeq" id="WP_250141633.1">
    <property type="nucleotide sequence ID" value="NZ_JALIQP010000004.1"/>
</dbReference>
<dbReference type="NCBIfam" id="TIGR00236">
    <property type="entry name" value="wecB"/>
    <property type="match status" value="1"/>
</dbReference>
<proteinExistence type="predicted"/>
<protein>
    <submittedName>
        <fullName evidence="2">Non-hydrolyzing UDP-N-acetylglucosamine 2-epimerase</fullName>
        <ecNumber evidence="2">5.1.3.14</ecNumber>
    </submittedName>
</protein>
<sequence length="370" mass="40778">MTEGPDITFVLGTRPEIIKLAPVIRECEDRSLTRSIIHTGQHYDESLDLVFFDQLALPEPTHHLEVGSSTHGRQTGEMIIRIEEILRRERPDTLLVQGDTNSVLAGAIAASKLDIDLGHVEAGLRSDDRTMPEETNRVLTDHASDYLFAPTEQSRARLRSERIPDERIYVTGNTIVDAVEQNRTLAAQRSAVLAEYDLVPGRYCLLTAHRAETIDDEQRFGDLLTGVGRVASHLEREVVYPIHPRAAKSLEAFDLDVPDGIRIVEPQNYLDFLSLEDAASLVLTDSGGVQEEACILGVPSVTLRESTERPETIDVGANRLVGTDPAAIVEGADEMIDRDGEWTNPFGNGTAATQILDTITGAERREVSPK</sequence>
<dbReference type="AlphaFoldDB" id="A0ABD5PP43"/>